<name>A0A9P9DSD0_9HYPO</name>
<evidence type="ECO:0000313" key="3">
    <source>
        <dbReference type="Proteomes" id="UP000717696"/>
    </source>
</evidence>
<dbReference type="SUPFAM" id="SSF63829">
    <property type="entry name" value="Calcium-dependent phosphotriesterase"/>
    <property type="match status" value="1"/>
</dbReference>
<dbReference type="AlphaFoldDB" id="A0A9P9DSD0"/>
<evidence type="ECO:0000256" key="1">
    <source>
        <dbReference type="SAM" id="SignalP"/>
    </source>
</evidence>
<dbReference type="EMBL" id="JAGMUU010000024">
    <property type="protein sequence ID" value="KAH7124840.1"/>
    <property type="molecule type" value="Genomic_DNA"/>
</dbReference>
<evidence type="ECO:0000313" key="2">
    <source>
        <dbReference type="EMBL" id="KAH7124840.1"/>
    </source>
</evidence>
<keyword evidence="1" id="KW-0732">Signal</keyword>
<feature type="signal peptide" evidence="1">
    <location>
        <begin position="1"/>
        <end position="20"/>
    </location>
</feature>
<comment type="caution">
    <text evidence="2">The sequence shown here is derived from an EMBL/GenBank/DDBJ whole genome shotgun (WGS) entry which is preliminary data.</text>
</comment>
<keyword evidence="3" id="KW-1185">Reference proteome</keyword>
<dbReference type="Proteomes" id="UP000717696">
    <property type="component" value="Unassembled WGS sequence"/>
</dbReference>
<dbReference type="PROSITE" id="PS51257">
    <property type="entry name" value="PROKAR_LIPOPROTEIN"/>
    <property type="match status" value="1"/>
</dbReference>
<gene>
    <name evidence="2" type="ORF">B0J13DRAFT_646724</name>
</gene>
<organism evidence="2 3">
    <name type="scientific">Dactylonectria estremocensis</name>
    <dbReference type="NCBI Taxonomy" id="1079267"/>
    <lineage>
        <taxon>Eukaryota</taxon>
        <taxon>Fungi</taxon>
        <taxon>Dikarya</taxon>
        <taxon>Ascomycota</taxon>
        <taxon>Pezizomycotina</taxon>
        <taxon>Sordariomycetes</taxon>
        <taxon>Hypocreomycetidae</taxon>
        <taxon>Hypocreales</taxon>
        <taxon>Nectriaceae</taxon>
        <taxon>Dactylonectria</taxon>
    </lineage>
</organism>
<dbReference type="Pfam" id="PF22701">
    <property type="entry name" value="Mala_s_1-like"/>
    <property type="match status" value="1"/>
</dbReference>
<sequence>MIRSPFWTLALASFPALSSCVPHRCPSPAGNLSVSAFQLYPENADFDPKRCVAYFSVLYNSSVAVYDPYQNTVVDVIEFPGLSGDPLLHASGVQLDPFDRLSIVVNAGSSFNTGGRDISGNNWLVKYSLQEDRVLWQYNLTSVTAGAYSGFQDIEHDRHGNTFVLGTFPTSLIRVTADGKKATPWYLGPRSDPIAAGFTGLVNIGDALVVSNVTDGQLYRFDITSAQGTPVRIPLTTAQDRIGGPIDGVYLPPRYAGKVILVSDNVNGTIVLRSSDAKWKTAERLGVIPNDLLAQGGSTVASIQIGDKIYAVTEFFGDSQQIVPGTLAGNRSAFPLIDISTQVEQLLC</sequence>
<proteinExistence type="predicted"/>
<feature type="chain" id="PRO_5040354150" evidence="1">
    <location>
        <begin position="21"/>
        <end position="348"/>
    </location>
</feature>
<reference evidence="2" key="1">
    <citation type="journal article" date="2021" name="Nat. Commun.">
        <title>Genetic determinants of endophytism in the Arabidopsis root mycobiome.</title>
        <authorList>
            <person name="Mesny F."/>
            <person name="Miyauchi S."/>
            <person name="Thiergart T."/>
            <person name="Pickel B."/>
            <person name="Atanasova L."/>
            <person name="Karlsson M."/>
            <person name="Huettel B."/>
            <person name="Barry K.W."/>
            <person name="Haridas S."/>
            <person name="Chen C."/>
            <person name="Bauer D."/>
            <person name="Andreopoulos W."/>
            <person name="Pangilinan J."/>
            <person name="LaButti K."/>
            <person name="Riley R."/>
            <person name="Lipzen A."/>
            <person name="Clum A."/>
            <person name="Drula E."/>
            <person name="Henrissat B."/>
            <person name="Kohler A."/>
            <person name="Grigoriev I.V."/>
            <person name="Martin F.M."/>
            <person name="Hacquard S."/>
        </authorList>
    </citation>
    <scope>NUCLEOTIDE SEQUENCE</scope>
    <source>
        <strain evidence="2">MPI-CAGE-AT-0021</strain>
    </source>
</reference>
<dbReference type="CDD" id="cd12811">
    <property type="entry name" value="MALA"/>
    <property type="match status" value="1"/>
</dbReference>
<dbReference type="InterPro" id="IPR054550">
    <property type="entry name" value="Mala_s_1-like"/>
</dbReference>
<accession>A0A9P9DSD0</accession>
<dbReference type="OrthoDB" id="4434395at2759"/>
<protein>
    <submittedName>
        <fullName evidence="2">Uncharacterized protein</fullName>
    </submittedName>
</protein>